<dbReference type="EMBL" id="CAMPGE010019693">
    <property type="protein sequence ID" value="CAI2378012.1"/>
    <property type="molecule type" value="Genomic_DNA"/>
</dbReference>
<comment type="caution">
    <text evidence="2">The sequence shown here is derived from an EMBL/GenBank/DDBJ whole genome shotgun (WGS) entry which is preliminary data.</text>
</comment>
<proteinExistence type="predicted"/>
<sequence length="263" mass="31091">MDTNPDCLLLQLNIGCLSEIVTFVPLKQALQLRLVSRKLNQAVCYGWRLRIYQIEALMKHCNTKLKEGFEDKTVEDYKDMCEHQSCIIDDLNVYVENGFKFGVPRRHYMSIGYLVKPSRFITVPLLISMILLGWDEKIAYNTNFKDNAVILQYWYKFRINFRNKKVKKFYDDFDINKVTGGQVNLCKKILQLHPDLTFARIKPLSNCAANVFLWSNLVIKHFEIDQQIKPLGIRQIEDKIVEYDRTEKKMMQVFDRILCQQNF</sequence>
<name>A0AAD1XSG9_EUPCR</name>
<feature type="domain" description="F-box" evidence="1">
    <location>
        <begin position="9"/>
        <end position="44"/>
    </location>
</feature>
<reference evidence="2" key="1">
    <citation type="submission" date="2023-07" db="EMBL/GenBank/DDBJ databases">
        <authorList>
            <consortium name="AG Swart"/>
            <person name="Singh M."/>
            <person name="Singh A."/>
            <person name="Seah K."/>
            <person name="Emmerich C."/>
        </authorList>
    </citation>
    <scope>NUCLEOTIDE SEQUENCE</scope>
    <source>
        <strain evidence="2">DP1</strain>
    </source>
</reference>
<dbReference type="Pfam" id="PF00646">
    <property type="entry name" value="F-box"/>
    <property type="match status" value="1"/>
</dbReference>
<protein>
    <recommendedName>
        <fullName evidence="1">F-box domain-containing protein</fullName>
    </recommendedName>
</protein>
<dbReference type="InterPro" id="IPR001810">
    <property type="entry name" value="F-box_dom"/>
</dbReference>
<gene>
    <name evidence="2" type="ORF">ECRASSUSDP1_LOCUS19403</name>
</gene>
<organism evidence="2 3">
    <name type="scientific">Euplotes crassus</name>
    <dbReference type="NCBI Taxonomy" id="5936"/>
    <lineage>
        <taxon>Eukaryota</taxon>
        <taxon>Sar</taxon>
        <taxon>Alveolata</taxon>
        <taxon>Ciliophora</taxon>
        <taxon>Intramacronucleata</taxon>
        <taxon>Spirotrichea</taxon>
        <taxon>Hypotrichia</taxon>
        <taxon>Euplotida</taxon>
        <taxon>Euplotidae</taxon>
        <taxon>Moneuplotes</taxon>
    </lineage>
</organism>
<evidence type="ECO:0000313" key="2">
    <source>
        <dbReference type="EMBL" id="CAI2378012.1"/>
    </source>
</evidence>
<accession>A0AAD1XSG9</accession>
<evidence type="ECO:0000259" key="1">
    <source>
        <dbReference type="Pfam" id="PF00646"/>
    </source>
</evidence>
<dbReference type="Proteomes" id="UP001295684">
    <property type="component" value="Unassembled WGS sequence"/>
</dbReference>
<evidence type="ECO:0000313" key="3">
    <source>
        <dbReference type="Proteomes" id="UP001295684"/>
    </source>
</evidence>
<keyword evidence="3" id="KW-1185">Reference proteome</keyword>
<dbReference type="AlphaFoldDB" id="A0AAD1XSG9"/>